<feature type="domain" description="RING-type" evidence="11">
    <location>
        <begin position="687"/>
        <end position="728"/>
    </location>
</feature>
<dbReference type="PROSITE" id="PS50089">
    <property type="entry name" value="ZF_RING_2"/>
    <property type="match status" value="1"/>
</dbReference>
<evidence type="ECO:0000256" key="3">
    <source>
        <dbReference type="ARBA" id="ARBA00012483"/>
    </source>
</evidence>
<dbReference type="Proteomes" id="UP001370490">
    <property type="component" value="Unassembled WGS sequence"/>
</dbReference>
<comment type="pathway">
    <text evidence="2">Protein modification; protein ubiquitination.</text>
</comment>
<dbReference type="SMART" id="SM00184">
    <property type="entry name" value="RING"/>
    <property type="match status" value="1"/>
</dbReference>
<dbReference type="FunFam" id="3.30.40.10:FF:000309">
    <property type="entry name" value="E3 ubiquitin-protein ligase MBR2"/>
    <property type="match status" value="1"/>
</dbReference>
<evidence type="ECO:0000256" key="2">
    <source>
        <dbReference type="ARBA" id="ARBA00004906"/>
    </source>
</evidence>
<evidence type="ECO:0000256" key="6">
    <source>
        <dbReference type="ARBA" id="ARBA00022771"/>
    </source>
</evidence>
<feature type="region of interest" description="Disordered" evidence="10">
    <location>
        <begin position="173"/>
        <end position="223"/>
    </location>
</feature>
<dbReference type="GO" id="GO:0061630">
    <property type="term" value="F:ubiquitin protein ligase activity"/>
    <property type="evidence" value="ECO:0007669"/>
    <property type="project" value="UniProtKB-EC"/>
</dbReference>
<protein>
    <recommendedName>
        <fullName evidence="3">RING-type E3 ubiquitin transferase</fullName>
        <ecNumber evidence="3">2.3.2.27</ecNumber>
    </recommendedName>
</protein>
<evidence type="ECO:0000256" key="4">
    <source>
        <dbReference type="ARBA" id="ARBA00022679"/>
    </source>
</evidence>
<keyword evidence="6 9" id="KW-0863">Zinc-finger</keyword>
<evidence type="ECO:0000259" key="11">
    <source>
        <dbReference type="PROSITE" id="PS50089"/>
    </source>
</evidence>
<keyword evidence="7" id="KW-0833">Ubl conjugation pathway</keyword>
<keyword evidence="13" id="KW-1185">Reference proteome</keyword>
<dbReference type="GO" id="GO:0010228">
    <property type="term" value="P:vegetative to reproductive phase transition of meristem"/>
    <property type="evidence" value="ECO:0007669"/>
    <property type="project" value="UniProtKB-ARBA"/>
</dbReference>
<dbReference type="PANTHER" id="PTHR22937">
    <property type="entry name" value="E3 UBIQUITIN-PROTEIN LIGASE RNF165"/>
    <property type="match status" value="1"/>
</dbReference>
<dbReference type="GO" id="GO:0043161">
    <property type="term" value="P:proteasome-mediated ubiquitin-dependent protein catabolic process"/>
    <property type="evidence" value="ECO:0007669"/>
    <property type="project" value="UniProtKB-ARBA"/>
</dbReference>
<dbReference type="Pfam" id="PF13639">
    <property type="entry name" value="zf-RING_2"/>
    <property type="match status" value="1"/>
</dbReference>
<dbReference type="PANTHER" id="PTHR22937:SF224">
    <property type="entry name" value="E3 UBIQUITIN-PROTEIN LIGASE MBR1-RELATED"/>
    <property type="match status" value="1"/>
</dbReference>
<keyword evidence="8" id="KW-0862">Zinc</keyword>
<dbReference type="InterPro" id="IPR045191">
    <property type="entry name" value="MBR1/2-like"/>
</dbReference>
<dbReference type="EC" id="2.3.2.27" evidence="3"/>
<comment type="catalytic activity">
    <reaction evidence="1">
        <text>S-ubiquitinyl-[E2 ubiquitin-conjugating enzyme]-L-cysteine + [acceptor protein]-L-lysine = [E2 ubiquitin-conjugating enzyme]-L-cysteine + N(6)-ubiquitinyl-[acceptor protein]-L-lysine.</text>
        <dbReference type="EC" id="2.3.2.27"/>
    </reaction>
</comment>
<feature type="region of interest" description="Disordered" evidence="10">
    <location>
        <begin position="269"/>
        <end position="311"/>
    </location>
</feature>
<proteinExistence type="predicted"/>
<dbReference type="Gene3D" id="3.30.40.10">
    <property type="entry name" value="Zinc/RING finger domain, C3HC4 (zinc finger)"/>
    <property type="match status" value="1"/>
</dbReference>
<evidence type="ECO:0000256" key="5">
    <source>
        <dbReference type="ARBA" id="ARBA00022723"/>
    </source>
</evidence>
<reference evidence="12 13" key="1">
    <citation type="submission" date="2023-12" db="EMBL/GenBank/DDBJ databases">
        <title>A high-quality genome assembly for Dillenia turbinata (Dilleniales).</title>
        <authorList>
            <person name="Chanderbali A."/>
        </authorList>
    </citation>
    <scope>NUCLEOTIDE SEQUENCE [LARGE SCALE GENOMIC DNA]</scope>
    <source>
        <strain evidence="12">LSX21</strain>
        <tissue evidence="12">Leaf</tissue>
    </source>
</reference>
<evidence type="ECO:0000256" key="7">
    <source>
        <dbReference type="ARBA" id="ARBA00022786"/>
    </source>
</evidence>
<dbReference type="InterPro" id="IPR013083">
    <property type="entry name" value="Znf_RING/FYVE/PHD"/>
</dbReference>
<evidence type="ECO:0000256" key="1">
    <source>
        <dbReference type="ARBA" id="ARBA00000900"/>
    </source>
</evidence>
<evidence type="ECO:0000313" key="13">
    <source>
        <dbReference type="Proteomes" id="UP001370490"/>
    </source>
</evidence>
<evidence type="ECO:0000256" key="9">
    <source>
        <dbReference type="PROSITE-ProRule" id="PRU00175"/>
    </source>
</evidence>
<organism evidence="12 13">
    <name type="scientific">Dillenia turbinata</name>
    <dbReference type="NCBI Taxonomy" id="194707"/>
    <lineage>
        <taxon>Eukaryota</taxon>
        <taxon>Viridiplantae</taxon>
        <taxon>Streptophyta</taxon>
        <taxon>Embryophyta</taxon>
        <taxon>Tracheophyta</taxon>
        <taxon>Spermatophyta</taxon>
        <taxon>Magnoliopsida</taxon>
        <taxon>eudicotyledons</taxon>
        <taxon>Gunneridae</taxon>
        <taxon>Pentapetalae</taxon>
        <taxon>Dilleniales</taxon>
        <taxon>Dilleniaceae</taxon>
        <taxon>Dillenia</taxon>
    </lineage>
</organism>
<dbReference type="EMBL" id="JBAMMX010000002">
    <property type="protein sequence ID" value="KAK6946098.1"/>
    <property type="molecule type" value="Genomic_DNA"/>
</dbReference>
<feature type="compositionally biased region" description="Low complexity" evidence="10">
    <location>
        <begin position="401"/>
        <end position="413"/>
    </location>
</feature>
<keyword evidence="4" id="KW-0808">Transferase</keyword>
<dbReference type="AlphaFoldDB" id="A0AAN8ZTC0"/>
<name>A0AAN8ZTC0_9MAGN</name>
<gene>
    <name evidence="12" type="ORF">RJ641_013642</name>
</gene>
<evidence type="ECO:0000313" key="12">
    <source>
        <dbReference type="EMBL" id="KAK6946098.1"/>
    </source>
</evidence>
<accession>A0AAN8ZTC0</accession>
<evidence type="ECO:0000256" key="8">
    <source>
        <dbReference type="ARBA" id="ARBA00022833"/>
    </source>
</evidence>
<dbReference type="GO" id="GO:0008270">
    <property type="term" value="F:zinc ion binding"/>
    <property type="evidence" value="ECO:0007669"/>
    <property type="project" value="UniProtKB-KW"/>
</dbReference>
<dbReference type="SUPFAM" id="SSF57850">
    <property type="entry name" value="RING/U-box"/>
    <property type="match status" value="1"/>
</dbReference>
<feature type="compositionally biased region" description="Low complexity" evidence="10">
    <location>
        <begin position="183"/>
        <end position="194"/>
    </location>
</feature>
<dbReference type="InterPro" id="IPR001841">
    <property type="entry name" value="Znf_RING"/>
</dbReference>
<keyword evidence="5" id="KW-0479">Metal-binding</keyword>
<comment type="caution">
    <text evidence="12">The sequence shown here is derived from an EMBL/GenBank/DDBJ whole genome shotgun (WGS) entry which is preliminary data.</text>
</comment>
<feature type="region of interest" description="Disordered" evidence="10">
    <location>
        <begin position="395"/>
        <end position="424"/>
    </location>
</feature>
<evidence type="ECO:0000256" key="10">
    <source>
        <dbReference type="SAM" id="MobiDB-lite"/>
    </source>
</evidence>
<sequence length="737" mass="79173">MQGQRSTVDSFPDIIDFDPGSVSTIDGMNQQASWNSMLNPLESRLPNPRVNLGDTNISYMNAMSHDNWCLSSWSSGESSSSSMSQKQVIDDEMKMGHDWSSSNARGGTGLRLEGQFEPANVHYGDGVNLGLSSNPAVHLPLYPQSSTLTQVPHNINVRGGYLDTFGDSGCGMGAGTRPSFGKSSQSEIEQIPSSRAPDGVASASGSSGYLMEENDDEPGSSLGGWGLSCKRKALEGTSGHTYSGGSSNCFSQAENSVWQPVPPCLNASSSLSISRHPEGSAGGSALDQMNPRTGPGGRGGASNGFPSLSISGNAESSLRNFGRRLDPGHPRYHGPINSSAVGNSTRHSNAYLAHQFSGPPSDTLDPRSVGVSGNTTVPRYQPHVVHVPVFSRNVHHTPWNGASSSRAGSSSRSLGLPGQGPTIIREESSSRGILREQPMFPSATETRNLAQDSSTWNLGSVNIATPGGVGSVSRAGPSSGIPAIPTPGWILHANGPTQNQHRLSDFAPWTLFPSLESDSGVHNNQFAPQTLGLSASSQEAVLSSVANRLGHQHQQYSRSAILGSRQNDEVLDRTHSWRAIATDIEGRQRLLTELRHILTAVRRGESIRMEDMILFDPSIYQGMAEMHDRHRDMRLDVDNMSYEELLALEERIGNVNTGLSEETIMKSMRRQEYISIAAGTSLELEPCCICQEEYDVGDDLGILDCGHDFHINCIKQWLMLKNLCPICKTTALFTGGG</sequence>